<dbReference type="RefSeq" id="WP_379881197.1">
    <property type="nucleotide sequence ID" value="NZ_JBHPON010000003.1"/>
</dbReference>
<gene>
    <name evidence="1" type="ORF">ACFMB1_17760</name>
</gene>
<proteinExistence type="predicted"/>
<protein>
    <submittedName>
        <fullName evidence="1">Uncharacterized protein</fullName>
    </submittedName>
</protein>
<organism evidence="1 2">
    <name type="scientific">Hyphococcus aureus</name>
    <dbReference type="NCBI Taxonomy" id="2666033"/>
    <lineage>
        <taxon>Bacteria</taxon>
        <taxon>Pseudomonadati</taxon>
        <taxon>Pseudomonadota</taxon>
        <taxon>Alphaproteobacteria</taxon>
        <taxon>Parvularculales</taxon>
        <taxon>Parvularculaceae</taxon>
        <taxon>Hyphococcus</taxon>
    </lineage>
</organism>
<accession>A0ABW1L2V1</accession>
<dbReference type="EMBL" id="JBHPON010000003">
    <property type="protein sequence ID" value="MFC6037407.1"/>
    <property type="molecule type" value="Genomic_DNA"/>
</dbReference>
<sequence length="132" mass="14509">MTKFGELKSIGHNIADSFASGIGLMIGYYEIDVFKEAGRSKDGHITIDFLTGRILSGRASRSLSRAAKLYANALPELCKKHGASVHDLKTLKVRFGSNLVQRPHFVVTVENNLGKKSEDIFTGIPGQKVQYK</sequence>
<evidence type="ECO:0000313" key="1">
    <source>
        <dbReference type="EMBL" id="MFC6037407.1"/>
    </source>
</evidence>
<evidence type="ECO:0000313" key="2">
    <source>
        <dbReference type="Proteomes" id="UP001596116"/>
    </source>
</evidence>
<reference evidence="1 2" key="1">
    <citation type="submission" date="2024-09" db="EMBL/GenBank/DDBJ databases">
        <authorList>
            <person name="Zhang Z.-H."/>
        </authorList>
    </citation>
    <scope>NUCLEOTIDE SEQUENCE [LARGE SCALE GENOMIC DNA]</scope>
    <source>
        <strain evidence="1 2">HHTR114</strain>
    </source>
</reference>
<keyword evidence="2" id="KW-1185">Reference proteome</keyword>
<comment type="caution">
    <text evidence="1">The sequence shown here is derived from an EMBL/GenBank/DDBJ whole genome shotgun (WGS) entry which is preliminary data.</text>
</comment>
<name>A0ABW1L2V1_9PROT</name>
<dbReference type="Proteomes" id="UP001596116">
    <property type="component" value="Unassembled WGS sequence"/>
</dbReference>